<evidence type="ECO:0000313" key="3">
    <source>
        <dbReference type="EMBL" id="GAA2025231.1"/>
    </source>
</evidence>
<feature type="domain" description="PLD phosphodiesterase" evidence="2">
    <location>
        <begin position="155"/>
        <end position="182"/>
    </location>
</feature>
<sequence length="240" mass="26712">MISKVLKVAGVTAAAAAAVHVVVAASLVTLDGILHRNREKRRAPNPGTFHTQLDESALSIYTSGDELYDDMIEAIDAAQHSVQMEAYIWKADAVGQRFTNTLNAAAQRGVRVHVLYDGFANLVVPRRFYRQLSEQIHVVRLPVIGRRFWEGPLRHTGFNHSKVLVVDDHIGFVGGYNIGSLYATHWRDTHVREIGPGAWGMQQAIARLWNEIHTPRRLSAGPHHRPGTPKSVLRPTCRPS</sequence>
<dbReference type="PROSITE" id="PS50035">
    <property type="entry name" value="PLD"/>
    <property type="match status" value="1"/>
</dbReference>
<evidence type="ECO:0000259" key="2">
    <source>
        <dbReference type="PROSITE" id="PS50035"/>
    </source>
</evidence>
<reference evidence="3 4" key="1">
    <citation type="journal article" date="2019" name="Int. J. Syst. Evol. Microbiol.">
        <title>The Global Catalogue of Microorganisms (GCM) 10K type strain sequencing project: providing services to taxonomists for standard genome sequencing and annotation.</title>
        <authorList>
            <consortium name="The Broad Institute Genomics Platform"/>
            <consortium name="The Broad Institute Genome Sequencing Center for Infectious Disease"/>
            <person name="Wu L."/>
            <person name="Ma J."/>
        </authorList>
    </citation>
    <scope>NUCLEOTIDE SEQUENCE [LARGE SCALE GENOMIC DNA]</scope>
    <source>
        <strain evidence="3 4">JCM 13595</strain>
    </source>
</reference>
<dbReference type="PANTHER" id="PTHR21248">
    <property type="entry name" value="CARDIOLIPIN SYNTHASE"/>
    <property type="match status" value="1"/>
</dbReference>
<dbReference type="PANTHER" id="PTHR21248:SF22">
    <property type="entry name" value="PHOSPHOLIPASE D"/>
    <property type="match status" value="1"/>
</dbReference>
<dbReference type="InterPro" id="IPR025202">
    <property type="entry name" value="PLD-like_dom"/>
</dbReference>
<dbReference type="RefSeq" id="WP_343955621.1">
    <property type="nucleotide sequence ID" value="NZ_BAAAMN010000003.1"/>
</dbReference>
<gene>
    <name evidence="3" type="ORF">GCM10009720_01230</name>
</gene>
<proteinExistence type="predicted"/>
<dbReference type="EMBL" id="BAAAMN010000003">
    <property type="protein sequence ID" value="GAA2025231.1"/>
    <property type="molecule type" value="Genomic_DNA"/>
</dbReference>
<dbReference type="Proteomes" id="UP001501461">
    <property type="component" value="Unassembled WGS sequence"/>
</dbReference>
<dbReference type="Pfam" id="PF13091">
    <property type="entry name" value="PLDc_2"/>
    <property type="match status" value="1"/>
</dbReference>
<protein>
    <recommendedName>
        <fullName evidence="2">PLD phosphodiesterase domain-containing protein</fullName>
    </recommendedName>
</protein>
<dbReference type="SUPFAM" id="SSF56024">
    <property type="entry name" value="Phospholipase D/nuclease"/>
    <property type="match status" value="1"/>
</dbReference>
<name>A0ABN2U0Q1_9MICC</name>
<comment type="caution">
    <text evidence="3">The sequence shown here is derived from an EMBL/GenBank/DDBJ whole genome shotgun (WGS) entry which is preliminary data.</text>
</comment>
<evidence type="ECO:0000313" key="4">
    <source>
        <dbReference type="Proteomes" id="UP001501461"/>
    </source>
</evidence>
<dbReference type="InterPro" id="IPR001736">
    <property type="entry name" value="PLipase_D/transphosphatidylase"/>
</dbReference>
<dbReference type="Gene3D" id="3.30.870.10">
    <property type="entry name" value="Endonuclease Chain A"/>
    <property type="match status" value="1"/>
</dbReference>
<feature type="region of interest" description="Disordered" evidence="1">
    <location>
        <begin position="217"/>
        <end position="240"/>
    </location>
</feature>
<organism evidence="3 4">
    <name type="scientific">Yaniella flava</name>
    <dbReference type="NCBI Taxonomy" id="287930"/>
    <lineage>
        <taxon>Bacteria</taxon>
        <taxon>Bacillati</taxon>
        <taxon>Actinomycetota</taxon>
        <taxon>Actinomycetes</taxon>
        <taxon>Micrococcales</taxon>
        <taxon>Micrococcaceae</taxon>
        <taxon>Yaniella</taxon>
    </lineage>
</organism>
<dbReference type="CDD" id="cd09110">
    <property type="entry name" value="PLDc_CLS_1"/>
    <property type="match status" value="1"/>
</dbReference>
<accession>A0ABN2U0Q1</accession>
<keyword evidence="4" id="KW-1185">Reference proteome</keyword>
<evidence type="ECO:0000256" key="1">
    <source>
        <dbReference type="SAM" id="MobiDB-lite"/>
    </source>
</evidence>